<evidence type="ECO:0000313" key="1">
    <source>
        <dbReference type="EMBL" id="KAK7448150.1"/>
    </source>
</evidence>
<proteinExistence type="predicted"/>
<organism evidence="1 2">
    <name type="scientific">Marasmiellus scandens</name>
    <dbReference type="NCBI Taxonomy" id="2682957"/>
    <lineage>
        <taxon>Eukaryota</taxon>
        <taxon>Fungi</taxon>
        <taxon>Dikarya</taxon>
        <taxon>Basidiomycota</taxon>
        <taxon>Agaricomycotina</taxon>
        <taxon>Agaricomycetes</taxon>
        <taxon>Agaricomycetidae</taxon>
        <taxon>Agaricales</taxon>
        <taxon>Marasmiineae</taxon>
        <taxon>Omphalotaceae</taxon>
        <taxon>Marasmiellus</taxon>
    </lineage>
</organism>
<reference evidence="1 2" key="1">
    <citation type="submission" date="2024-01" db="EMBL/GenBank/DDBJ databases">
        <title>A draft genome for the cacao thread blight pathogen Marasmiellus scandens.</title>
        <authorList>
            <person name="Baruah I.K."/>
            <person name="Leung J."/>
            <person name="Bukari Y."/>
            <person name="Amoako-Attah I."/>
            <person name="Meinhardt L.W."/>
            <person name="Bailey B.A."/>
            <person name="Cohen S.P."/>
        </authorList>
    </citation>
    <scope>NUCLEOTIDE SEQUENCE [LARGE SCALE GENOMIC DNA]</scope>
    <source>
        <strain evidence="1 2">GH-19</strain>
    </source>
</reference>
<gene>
    <name evidence="1" type="ORF">VKT23_013909</name>
</gene>
<dbReference type="EMBL" id="JBANRG010000039">
    <property type="protein sequence ID" value="KAK7448150.1"/>
    <property type="molecule type" value="Genomic_DNA"/>
</dbReference>
<keyword evidence="2" id="KW-1185">Reference proteome</keyword>
<sequence length="61" mass="6770">MPSPDMPMSLQDDGDTLYPYLKSDTLSNSTGIQQDNDRRIGSQILVKGLWRGSIVKQVSSQ</sequence>
<comment type="caution">
    <text evidence="1">The sequence shown here is derived from an EMBL/GenBank/DDBJ whole genome shotgun (WGS) entry which is preliminary data.</text>
</comment>
<protein>
    <submittedName>
        <fullName evidence="1">Uncharacterized protein</fullName>
    </submittedName>
</protein>
<name>A0ABR1J2Q1_9AGAR</name>
<accession>A0ABR1J2Q1</accession>
<evidence type="ECO:0000313" key="2">
    <source>
        <dbReference type="Proteomes" id="UP001498398"/>
    </source>
</evidence>
<dbReference type="Proteomes" id="UP001498398">
    <property type="component" value="Unassembled WGS sequence"/>
</dbReference>